<evidence type="ECO:0000256" key="3">
    <source>
        <dbReference type="SAM" id="SignalP"/>
    </source>
</evidence>
<dbReference type="OrthoDB" id="614750at2"/>
<dbReference type="PANTHER" id="PTHR22702:SF1">
    <property type="entry name" value="PROTEASE-ASSOCIATED DOMAIN-CONTAINING PROTEIN 1"/>
    <property type="match status" value="1"/>
</dbReference>
<dbReference type="Proteomes" id="UP000295645">
    <property type="component" value="Unassembled WGS sequence"/>
</dbReference>
<proteinExistence type="predicted"/>
<dbReference type="InterPro" id="IPR046450">
    <property type="entry name" value="PA_dom_sf"/>
</dbReference>
<sequence>MIRRTLLFTALAAVGMFGTIATASAAEIKIVNQDTGTGKGLDDPTPAVPVGGNPGTTRGKQALIVYQFAADIWGAVLQSDVPIINNATFKKLSCDATSGVLGSSGTVSIFTFDAANLPAGAVANTWYHSALTDALAHEDGAPGTADIQSQFNGALGTPGCLEGSSWYFGLDGKTPAGSINFLNVVLHEMAHGLGFSGFGSLTTGQGYPDSNGVPHPDIYSTFVYSDTQQKKWYDLTDAQRVTAALDDGKLVFSGATVKAEAPLALTTPQVFRVSAPAGAAGDYGFSQAAFGPTATSSNLTGSVVRAQSGADSLGCVALTNAADVAGKIAIIDRGTCDFTVKTLNAQSAGASGVIIANNQAGAITPGGTPASPVTIPVIAVSQVDGNTLKANLTGLTGAVALGSGLAGADAAGNVLIYAPTVLAQGSSFSHYDTRLTPNAIMEYAISQNLEGQVDVDLTPALFKDIGWSLNTTTQKLLTCDTGIPTLVPGGVIVGANVISNAKVLAGAAASVGDYRTAIASYASQLAADGLITAAQATSLNACLSSAETQKQFDAWGSGGSNPGTPAIVLANGVALGGQNGAAGSSVLYKITVPAGAKNLSFRTFGGSTGDVTLYVKADAEPTTTAYDFVSQRPGNTEAVTIAAPRAAATYYLKVSAGTKAFSGVSVYAGYTQ</sequence>
<dbReference type="PANTHER" id="PTHR22702">
    <property type="entry name" value="PROTEASE-ASSOCIATED DOMAIN-CONTAINING PROTEIN"/>
    <property type="match status" value="1"/>
</dbReference>
<evidence type="ECO:0000256" key="2">
    <source>
        <dbReference type="ARBA" id="ARBA00023180"/>
    </source>
</evidence>
<name>A0A4R3YLG9_9GAMM</name>
<evidence type="ECO:0000313" key="6">
    <source>
        <dbReference type="EMBL" id="TCV92298.1"/>
    </source>
</evidence>
<dbReference type="Pfam" id="PF04151">
    <property type="entry name" value="PPC"/>
    <property type="match status" value="1"/>
</dbReference>
<evidence type="ECO:0000256" key="1">
    <source>
        <dbReference type="ARBA" id="ARBA00022729"/>
    </source>
</evidence>
<dbReference type="Pfam" id="PF02225">
    <property type="entry name" value="PA"/>
    <property type="match status" value="1"/>
</dbReference>
<feature type="domain" description="PA" evidence="4">
    <location>
        <begin position="300"/>
        <end position="388"/>
    </location>
</feature>
<feature type="signal peptide" evidence="3">
    <location>
        <begin position="1"/>
        <end position="25"/>
    </location>
</feature>
<evidence type="ECO:0000259" key="5">
    <source>
        <dbReference type="Pfam" id="PF04151"/>
    </source>
</evidence>
<comment type="caution">
    <text evidence="6">The sequence shown here is derived from an EMBL/GenBank/DDBJ whole genome shotgun (WGS) entry which is preliminary data.</text>
</comment>
<evidence type="ECO:0000259" key="4">
    <source>
        <dbReference type="Pfam" id="PF02225"/>
    </source>
</evidence>
<dbReference type="SUPFAM" id="SSF52025">
    <property type="entry name" value="PA domain"/>
    <property type="match status" value="1"/>
</dbReference>
<reference evidence="6 7" key="1">
    <citation type="submission" date="2019-03" db="EMBL/GenBank/DDBJ databases">
        <title>Above-ground endophytic microbial communities from plants in different locations in the United States.</title>
        <authorList>
            <person name="Frank C."/>
        </authorList>
    </citation>
    <scope>NUCLEOTIDE SEQUENCE [LARGE SCALE GENOMIC DNA]</scope>
    <source>
        <strain evidence="6 7">LP_13_YM</strain>
    </source>
</reference>
<organism evidence="6 7">
    <name type="scientific">Luteibacter rhizovicinus</name>
    <dbReference type="NCBI Taxonomy" id="242606"/>
    <lineage>
        <taxon>Bacteria</taxon>
        <taxon>Pseudomonadati</taxon>
        <taxon>Pseudomonadota</taxon>
        <taxon>Gammaproteobacteria</taxon>
        <taxon>Lysobacterales</taxon>
        <taxon>Rhodanobacteraceae</taxon>
        <taxon>Luteibacter</taxon>
    </lineage>
</organism>
<dbReference type="Gene3D" id="2.60.120.380">
    <property type="match status" value="1"/>
</dbReference>
<dbReference type="EMBL" id="SMCS01000007">
    <property type="protein sequence ID" value="TCV92298.1"/>
    <property type="molecule type" value="Genomic_DNA"/>
</dbReference>
<dbReference type="RefSeq" id="WP_132145781.1">
    <property type="nucleotide sequence ID" value="NZ_SMCS01000007.1"/>
</dbReference>
<keyword evidence="7" id="KW-1185">Reference proteome</keyword>
<accession>A0A4R3YLG9</accession>
<feature type="domain" description="Peptidase C-terminal archaeal/bacterial" evidence="5">
    <location>
        <begin position="587"/>
        <end position="656"/>
    </location>
</feature>
<dbReference type="Gene3D" id="3.50.30.30">
    <property type="match status" value="1"/>
</dbReference>
<dbReference type="InterPro" id="IPR003137">
    <property type="entry name" value="PA_domain"/>
</dbReference>
<dbReference type="InterPro" id="IPR007280">
    <property type="entry name" value="Peptidase_C_arc/bac"/>
</dbReference>
<evidence type="ECO:0000313" key="7">
    <source>
        <dbReference type="Proteomes" id="UP000295645"/>
    </source>
</evidence>
<protein>
    <submittedName>
        <fullName evidence="6">Pre-peptidase</fullName>
    </submittedName>
</protein>
<dbReference type="CDD" id="cd04818">
    <property type="entry name" value="PA_subtilisin_1"/>
    <property type="match status" value="1"/>
</dbReference>
<gene>
    <name evidence="6" type="ORF">EC912_1073</name>
</gene>
<keyword evidence="2" id="KW-0325">Glycoprotein</keyword>
<feature type="chain" id="PRO_5020228781" evidence="3">
    <location>
        <begin position="26"/>
        <end position="672"/>
    </location>
</feature>
<dbReference type="AlphaFoldDB" id="A0A4R3YLG9"/>
<keyword evidence="1 3" id="KW-0732">Signal</keyword>